<proteinExistence type="predicted"/>
<dbReference type="InterPro" id="IPR013126">
    <property type="entry name" value="Hsp_70_fam"/>
</dbReference>
<feature type="compositionally biased region" description="Low complexity" evidence="3">
    <location>
        <begin position="661"/>
        <end position="678"/>
    </location>
</feature>
<feature type="compositionally biased region" description="Low complexity" evidence="3">
    <location>
        <begin position="560"/>
        <end position="575"/>
    </location>
</feature>
<keyword evidence="2" id="KW-0067">ATP-binding</keyword>
<evidence type="ECO:0000256" key="3">
    <source>
        <dbReference type="SAM" id="MobiDB-lite"/>
    </source>
</evidence>
<name>A0A1X2GXT4_9FUNG</name>
<evidence type="ECO:0000313" key="5">
    <source>
        <dbReference type="Proteomes" id="UP000242146"/>
    </source>
</evidence>
<dbReference type="PANTHER" id="PTHR14187">
    <property type="entry name" value="ALPHA KINASE/ELONGATION FACTOR 2 KINASE"/>
    <property type="match status" value="1"/>
</dbReference>
<evidence type="ECO:0000256" key="2">
    <source>
        <dbReference type="ARBA" id="ARBA00022840"/>
    </source>
</evidence>
<dbReference type="GO" id="GO:0005524">
    <property type="term" value="F:ATP binding"/>
    <property type="evidence" value="ECO:0007669"/>
    <property type="project" value="UniProtKB-KW"/>
</dbReference>
<dbReference type="EMBL" id="MCGT01000001">
    <property type="protein sequence ID" value="ORX62896.1"/>
    <property type="molecule type" value="Genomic_DNA"/>
</dbReference>
<keyword evidence="1" id="KW-0547">Nucleotide-binding</keyword>
<evidence type="ECO:0000256" key="1">
    <source>
        <dbReference type="ARBA" id="ARBA00022741"/>
    </source>
</evidence>
<protein>
    <submittedName>
        <fullName evidence="4">Actin-like ATPase domain-containing protein</fullName>
    </submittedName>
</protein>
<feature type="region of interest" description="Disordered" evidence="3">
    <location>
        <begin position="648"/>
        <end position="693"/>
    </location>
</feature>
<dbReference type="CDD" id="cd10229">
    <property type="entry name" value="ASKHA_NBD_HSP70_HSPA12"/>
    <property type="match status" value="1"/>
</dbReference>
<organism evidence="4 5">
    <name type="scientific">Hesseltinella vesiculosa</name>
    <dbReference type="NCBI Taxonomy" id="101127"/>
    <lineage>
        <taxon>Eukaryota</taxon>
        <taxon>Fungi</taxon>
        <taxon>Fungi incertae sedis</taxon>
        <taxon>Mucoromycota</taxon>
        <taxon>Mucoromycotina</taxon>
        <taxon>Mucoromycetes</taxon>
        <taxon>Mucorales</taxon>
        <taxon>Cunninghamellaceae</taxon>
        <taxon>Hesseltinella</taxon>
    </lineage>
</organism>
<reference evidence="4 5" key="1">
    <citation type="submission" date="2016-07" db="EMBL/GenBank/DDBJ databases">
        <title>Pervasive Adenine N6-methylation of Active Genes in Fungi.</title>
        <authorList>
            <consortium name="DOE Joint Genome Institute"/>
            <person name="Mondo S.J."/>
            <person name="Dannebaum R.O."/>
            <person name="Kuo R.C."/>
            <person name="Labutti K."/>
            <person name="Haridas S."/>
            <person name="Kuo A."/>
            <person name="Salamov A."/>
            <person name="Ahrendt S.R."/>
            <person name="Lipzen A."/>
            <person name="Sullivan W."/>
            <person name="Andreopoulos W.B."/>
            <person name="Clum A."/>
            <person name="Lindquist E."/>
            <person name="Daum C."/>
            <person name="Ramamoorthy G.K."/>
            <person name="Gryganskyi A."/>
            <person name="Culley D."/>
            <person name="Magnuson J.K."/>
            <person name="James T.Y."/>
            <person name="O'Malley M.A."/>
            <person name="Stajich J.E."/>
            <person name="Spatafora J.W."/>
            <person name="Visel A."/>
            <person name="Grigoriev I.V."/>
        </authorList>
    </citation>
    <scope>NUCLEOTIDE SEQUENCE [LARGE SCALE GENOMIC DNA]</scope>
    <source>
        <strain evidence="4 5">NRRL 3301</strain>
    </source>
</reference>
<dbReference type="SUPFAM" id="SSF53067">
    <property type="entry name" value="Actin-like ATPase domain"/>
    <property type="match status" value="2"/>
</dbReference>
<dbReference type="Gene3D" id="3.30.420.40">
    <property type="match status" value="2"/>
</dbReference>
<keyword evidence="5" id="KW-1185">Reference proteome</keyword>
<sequence length="728" mass="81570">MDSPGADYAYVVGIDFGTTFSGCCYGYTKESNLDDYQDITSWPRQRIVAYPKTPTVSLYKKDTRDIKSWGDAAKSQSDKPNMQDHYLEKFKLYLDEESAKTMTPLPNGLTPVQVIADYLRSIHAYICETMNRGFAQNYEQNQYRYCLTVPATWSDQAKAVMREASIQAGLVERNDPIERLTLISEPEAAALYCQKTCDQFKMTAGQRFMICDAGGGTVDLIVFEIEDNLQGSAHHSLREVTKGSGDTCGSVFLDRNMEQLIRDRFAHFGRVKPRSMDSMLNSFIEHIKPHFFEEPDQEHYINIPFSLGYPNNEDPDYGIYDGAMSFTFEELRDKVFEPVIQKILGLIQHQLDSSAMKPVDAIFMVGGFGMSTYLQHRVRETFVPRVRFVSTPPRPEMAVVRGAVYFGMNPRLVTQRVSRRTYGLSSQMIFDPANDPPSHQINVNGSWYCRERFSVYVNKGTAVGVDECVTKKFVVTYPHSTETDLFAFDDDGPTPRLVTDPRVKVVARFPIQMPAFPDLRYGDQVPMTIHMYFGLIEIKIEVWMRDQRFTFTSRLDLADSAPPSVGPAVPAKPSPTLSTATSLPPYSSPVLSHTKPPAPPSYGFNKPDAIDPTSPRPGYMLVAKPDQQMATPSLAPAPIPLNSSSPNLAGYASVPPQNGHSLTATSSKHSYSSSQILPQHPPPPTTQSSLPALYPPVNYNNGDKHQVSIDSKKKIGYSTRLFNKFKKL</sequence>
<dbReference type="InterPro" id="IPR043129">
    <property type="entry name" value="ATPase_NBD"/>
</dbReference>
<accession>A0A1X2GXT4</accession>
<dbReference type="Proteomes" id="UP000242146">
    <property type="component" value="Unassembled WGS sequence"/>
</dbReference>
<dbReference type="OrthoDB" id="2963168at2759"/>
<dbReference type="STRING" id="101127.A0A1X2GXT4"/>
<dbReference type="GO" id="GO:0140662">
    <property type="term" value="F:ATP-dependent protein folding chaperone"/>
    <property type="evidence" value="ECO:0007669"/>
    <property type="project" value="InterPro"/>
</dbReference>
<dbReference type="PANTHER" id="PTHR14187:SF5">
    <property type="entry name" value="HEAT SHOCK 70 KDA PROTEIN 12A"/>
    <property type="match status" value="1"/>
</dbReference>
<dbReference type="Pfam" id="PF00012">
    <property type="entry name" value="HSP70"/>
    <property type="match status" value="1"/>
</dbReference>
<evidence type="ECO:0000313" key="4">
    <source>
        <dbReference type="EMBL" id="ORX62896.1"/>
    </source>
</evidence>
<comment type="caution">
    <text evidence="4">The sequence shown here is derived from an EMBL/GenBank/DDBJ whole genome shotgun (WGS) entry which is preliminary data.</text>
</comment>
<dbReference type="AlphaFoldDB" id="A0A1X2GXT4"/>
<feature type="compositionally biased region" description="Polar residues" evidence="3">
    <location>
        <begin position="576"/>
        <end position="591"/>
    </location>
</feature>
<gene>
    <name evidence="4" type="ORF">DM01DRAFT_1331007</name>
</gene>
<dbReference type="Gene3D" id="3.90.640.10">
    <property type="entry name" value="Actin, Chain A, domain 4"/>
    <property type="match status" value="1"/>
</dbReference>
<feature type="region of interest" description="Disordered" evidence="3">
    <location>
        <begin position="560"/>
        <end position="620"/>
    </location>
</feature>